<organism evidence="1">
    <name type="scientific">bioreactor metagenome</name>
    <dbReference type="NCBI Taxonomy" id="1076179"/>
    <lineage>
        <taxon>unclassified sequences</taxon>
        <taxon>metagenomes</taxon>
        <taxon>ecological metagenomes</taxon>
    </lineage>
</organism>
<dbReference type="InterPro" id="IPR011989">
    <property type="entry name" value="ARM-like"/>
</dbReference>
<dbReference type="EMBL" id="VSSQ01001637">
    <property type="protein sequence ID" value="MPM09990.1"/>
    <property type="molecule type" value="Genomic_DNA"/>
</dbReference>
<accession>A0A644X1H1</accession>
<sequence>MEPYTTADGSTLPKELFSDDWEERKTAAWRQRDLASLRAVLDHDPDWTVRASAFSGIDYAKNALWGAWLANRDCSHDEAMARLKPYDELIERSALCDPSWRIRLLAALRSYYADDELLVAIAINDESEIVRRAAADIIRERLRDERKFQPKVERPIFAAEEFLPAEVKRYRFFVDDEGIQFRSPDGEEAFSFYPEVDACRNSDLSGNSWLALREAILEAKDEERKLLLEDVPTWGRGYSHYYFQIKPAGKGTTELLFLECPSGCDMRGSCPWKEWEVNPGALFDYCIRGLQKFRLVLPYTDLSTAARDAVVRNEAALISLESEYIARWEDEEIEMGTRE</sequence>
<gene>
    <name evidence="1" type="ORF">SDC9_56314</name>
</gene>
<evidence type="ECO:0000313" key="1">
    <source>
        <dbReference type="EMBL" id="MPM09990.1"/>
    </source>
</evidence>
<dbReference type="AlphaFoldDB" id="A0A644X1H1"/>
<reference evidence="1" key="1">
    <citation type="submission" date="2019-08" db="EMBL/GenBank/DDBJ databases">
        <authorList>
            <person name="Kucharzyk K."/>
            <person name="Murdoch R.W."/>
            <person name="Higgins S."/>
            <person name="Loffler F."/>
        </authorList>
    </citation>
    <scope>NUCLEOTIDE SEQUENCE</scope>
</reference>
<name>A0A644X1H1_9ZZZZ</name>
<proteinExistence type="predicted"/>
<protein>
    <submittedName>
        <fullName evidence="1">Uncharacterized protein</fullName>
    </submittedName>
</protein>
<dbReference type="Gene3D" id="1.25.10.10">
    <property type="entry name" value="Leucine-rich Repeat Variant"/>
    <property type="match status" value="1"/>
</dbReference>
<comment type="caution">
    <text evidence="1">The sequence shown here is derived from an EMBL/GenBank/DDBJ whole genome shotgun (WGS) entry which is preliminary data.</text>
</comment>